<sequence length="1337" mass="149425">MALAISRWTTLTSTLRPSLSHIHRPFLIGRLRCISSLSDMSSSVENTGAGKRTAPYGSWKSPITSDVVSGAEKRLGGFAIAGDGRLVWIESRPEEKGRAVIVKEPGESEDGPVDLIPENFAARTLAQEYGGGALSIKDSTLVFSNYKDQRLYKHSIGGPSPIPLTPDFGGPLVHYADGVFDPHFNRYVTVMEDCRESSLNPVTAISAIPFADGDIKEPKQLIGGNDFYAFPRIDPRGKRMVWMEWSHPNMPWDRSQIWVGYFSENGEISKRVCVAGADPTRVESPTEPKWSPNGELFFITDRNSGFWNIYKWVEDKNEAVPVYSLNAEFTRPLWVFGFSSYDFLENGGVNLIVCSYRQQGRSYLGILDHELGSFSLLDIPFSDVSNIVSGKDCFYVEGASASHPLSIAKVTLDEKLSKVKEFSIVWSSSPDLAKYKLYLSTPEIIEFPTEITGQNAYAYFYPPTNGDFQAPSDEKPPLLVKTHGGPTGEARSMLDLNIQYWTSRGWAFVDVNYGGSTGYGREYRERLLGKWGIVDVNDCCSCAKFLVEQGKVDGERLCIMGRSAGGYTTLACLAFKDVFKAGASLYGVADLSLLRAETHKFESCYIDNLVGSEKAYFERSPINSVDKFSCPVILFQGLDDKVVPPDQARKIHKALKDKGLPVALIEYEGEQHGFRKAENIKFTLEQQMVFFARLVGHFNKTTAPYGSWKSPITADVASWAEKRLSGIAVAEDGRLVWIDPRPEERGRAALVKEPEDSEHATVDLIPENFDARTRAQEYGGGAFGIKDDIIIFSNYEDQPLYKHSIGGSSPVPLTPDYGGPLVHYADGVFDPHFNRYLTVMEDCRQSRLNPITTIATLSLGDGDVQEPMQLIVGSDFYAFPRVDPSSKRMAWIEWSHPNMPWDTSQLWVGCFSETGEINNRVCIAGGDPDLVESPTEPKWSSNGELFFITDRNNGYWNIHKWVIYSLSAEFARPEWIFGFKSYDFLKNDGQNYRIVCSYSFSCVNLRVNLIQVSGKDYFYIEGASPSQPLSIAKVTLNKELSKVKEFEIVWSSTPDLSKYKSYFSFPEVIEFPTEVSGQSAYAYFYPPSNADFRGPSNEKPPLLVIAHGGPTGETRSVLDLSVQYWTSRGWAFLDVNYGGSTGYGRAYRERLLGQWGVVDVNDCCSCAKFLVEHGKVDGERLCITGKSAGGFTTLSCLAFRDTFKAGASLFGVADLSSMSAETHKFESHYIKNLVGREKDFFERSPINYVHNISCPVILFQGLDDKVVPPDQSHKIYKALKEKGVSVALVEYEGEQHGFRKAENIKFTYEQQMIFFSRLVGHFDLADNITPIKIENFD</sequence>
<evidence type="ECO:0000313" key="2">
    <source>
        <dbReference type="EMBL" id="KAF3320695.1"/>
    </source>
</evidence>
<keyword evidence="3" id="KW-1185">Reference proteome</keyword>
<feature type="domain" description="Peptidase S9 prolyl oligopeptidase catalytic" evidence="1">
    <location>
        <begin position="1119"/>
        <end position="1320"/>
    </location>
</feature>
<dbReference type="EMBL" id="SWLB01000028">
    <property type="protein sequence ID" value="KAF3320695.1"/>
    <property type="molecule type" value="Genomic_DNA"/>
</dbReference>
<gene>
    <name evidence="2" type="ORF">FCM35_KLT14829</name>
</gene>
<dbReference type="PANTHER" id="PTHR43056">
    <property type="entry name" value="PEPTIDASE S9 PROLYL OLIGOPEPTIDASE"/>
    <property type="match status" value="1"/>
</dbReference>
<dbReference type="InterPro" id="IPR050585">
    <property type="entry name" value="Xaa-Pro_dipeptidyl-ppase/CocE"/>
</dbReference>
<dbReference type="GO" id="GO:0004177">
    <property type="term" value="F:aminopeptidase activity"/>
    <property type="evidence" value="ECO:0007669"/>
    <property type="project" value="UniProtKB-KW"/>
</dbReference>
<dbReference type="SUPFAM" id="SSF69322">
    <property type="entry name" value="Tricorn protease domain 2"/>
    <property type="match status" value="1"/>
</dbReference>
<dbReference type="PANTHER" id="PTHR43056:SF5">
    <property type="entry name" value="PEPTIDASE S9 PROLYL OLIGOPEPTIDASE CATALYTIC DOMAIN-CONTAINING PROTEIN"/>
    <property type="match status" value="1"/>
</dbReference>
<dbReference type="Pfam" id="PF00326">
    <property type="entry name" value="Peptidase_S9"/>
    <property type="match status" value="2"/>
</dbReference>
<dbReference type="InterPro" id="IPR001375">
    <property type="entry name" value="Peptidase_S9_cat"/>
</dbReference>
<dbReference type="Proteomes" id="UP000623129">
    <property type="component" value="Unassembled WGS sequence"/>
</dbReference>
<evidence type="ECO:0000313" key="3">
    <source>
        <dbReference type="Proteomes" id="UP000623129"/>
    </source>
</evidence>
<organism evidence="2 3">
    <name type="scientific">Carex littledalei</name>
    <dbReference type="NCBI Taxonomy" id="544730"/>
    <lineage>
        <taxon>Eukaryota</taxon>
        <taxon>Viridiplantae</taxon>
        <taxon>Streptophyta</taxon>
        <taxon>Embryophyta</taxon>
        <taxon>Tracheophyta</taxon>
        <taxon>Spermatophyta</taxon>
        <taxon>Magnoliopsida</taxon>
        <taxon>Liliopsida</taxon>
        <taxon>Poales</taxon>
        <taxon>Cyperaceae</taxon>
        <taxon>Cyperoideae</taxon>
        <taxon>Cariceae</taxon>
        <taxon>Carex</taxon>
        <taxon>Carex subgen. Euthyceras</taxon>
    </lineage>
</organism>
<proteinExistence type="predicted"/>
<feature type="domain" description="Peptidase S9 prolyl oligopeptidase catalytic" evidence="1">
    <location>
        <begin position="494"/>
        <end position="696"/>
    </location>
</feature>
<accession>A0A833Q7N6</accession>
<dbReference type="SUPFAM" id="SSF82171">
    <property type="entry name" value="DPP6 N-terminal domain-like"/>
    <property type="match status" value="1"/>
</dbReference>
<dbReference type="SUPFAM" id="SSF53474">
    <property type="entry name" value="alpha/beta-Hydrolases"/>
    <property type="match status" value="2"/>
</dbReference>
<keyword evidence="2" id="KW-0031">Aminopeptidase</keyword>
<keyword evidence="2" id="KW-0378">Hydrolase</keyword>
<keyword evidence="2" id="KW-0645">Protease</keyword>
<dbReference type="InterPro" id="IPR029058">
    <property type="entry name" value="AB_hydrolase_fold"/>
</dbReference>
<reference evidence="2" key="1">
    <citation type="submission" date="2020-01" db="EMBL/GenBank/DDBJ databases">
        <title>Genome sequence of Kobresia littledalei, the first chromosome-level genome in the family Cyperaceae.</title>
        <authorList>
            <person name="Qu G."/>
        </authorList>
    </citation>
    <scope>NUCLEOTIDE SEQUENCE</scope>
    <source>
        <strain evidence="2">C.B.Clarke</strain>
        <tissue evidence="2">Leaf</tissue>
    </source>
</reference>
<dbReference type="GO" id="GO:0008236">
    <property type="term" value="F:serine-type peptidase activity"/>
    <property type="evidence" value="ECO:0007669"/>
    <property type="project" value="InterPro"/>
</dbReference>
<dbReference type="OrthoDB" id="416344at2759"/>
<dbReference type="GO" id="GO:0006508">
    <property type="term" value="P:proteolysis"/>
    <property type="evidence" value="ECO:0007669"/>
    <property type="project" value="InterPro"/>
</dbReference>
<comment type="caution">
    <text evidence="2">The sequence shown here is derived from an EMBL/GenBank/DDBJ whole genome shotgun (WGS) entry which is preliminary data.</text>
</comment>
<dbReference type="Gene3D" id="3.40.50.1820">
    <property type="entry name" value="alpha/beta hydrolase"/>
    <property type="match status" value="2"/>
</dbReference>
<name>A0A833Q7N6_9POAL</name>
<protein>
    <submittedName>
        <fullName evidence="2">Dipeptidyl aminopeptidase BIII</fullName>
    </submittedName>
</protein>
<evidence type="ECO:0000259" key="1">
    <source>
        <dbReference type="Pfam" id="PF00326"/>
    </source>
</evidence>